<organism evidence="5 6">
    <name type="scientific">Pelotomaculum schinkii</name>
    <dbReference type="NCBI Taxonomy" id="78350"/>
    <lineage>
        <taxon>Bacteria</taxon>
        <taxon>Bacillati</taxon>
        <taxon>Bacillota</taxon>
        <taxon>Clostridia</taxon>
        <taxon>Eubacteriales</taxon>
        <taxon>Desulfotomaculaceae</taxon>
        <taxon>Pelotomaculum</taxon>
    </lineage>
</organism>
<evidence type="ECO:0000256" key="1">
    <source>
        <dbReference type="ARBA" id="ARBA00022448"/>
    </source>
</evidence>
<dbReference type="InterPro" id="IPR017871">
    <property type="entry name" value="ABC_transporter-like_CS"/>
</dbReference>
<dbReference type="Proteomes" id="UP000298324">
    <property type="component" value="Unassembled WGS sequence"/>
</dbReference>
<evidence type="ECO:0000256" key="2">
    <source>
        <dbReference type="ARBA" id="ARBA00022741"/>
    </source>
</evidence>
<evidence type="ECO:0000313" key="6">
    <source>
        <dbReference type="Proteomes" id="UP000298324"/>
    </source>
</evidence>
<keyword evidence="3 5" id="KW-0067">ATP-binding</keyword>
<dbReference type="GO" id="GO:0005524">
    <property type="term" value="F:ATP binding"/>
    <property type="evidence" value="ECO:0007669"/>
    <property type="project" value="UniProtKB-KW"/>
</dbReference>
<name>A0A4Y7RCR3_9FIRM</name>
<dbReference type="PANTHER" id="PTHR42734:SF7">
    <property type="entry name" value="ATP-BINDING COMPONENT OF ABC TRANSPORTER-RELATED"/>
    <property type="match status" value="1"/>
</dbReference>
<dbReference type="EC" id="3.6.3.-" evidence="5"/>
<keyword evidence="1" id="KW-0813">Transport</keyword>
<feature type="domain" description="ABC transporter" evidence="4">
    <location>
        <begin position="20"/>
        <end position="252"/>
    </location>
</feature>
<dbReference type="PANTHER" id="PTHR42734">
    <property type="entry name" value="METAL TRANSPORT SYSTEM ATP-BINDING PROTEIN TM_0124-RELATED"/>
    <property type="match status" value="1"/>
</dbReference>
<evidence type="ECO:0000259" key="4">
    <source>
        <dbReference type="PROSITE" id="PS50893"/>
    </source>
</evidence>
<proteinExistence type="predicted"/>
<dbReference type="SUPFAM" id="SSF52540">
    <property type="entry name" value="P-loop containing nucleoside triphosphate hydrolases"/>
    <property type="match status" value="1"/>
</dbReference>
<dbReference type="Pfam" id="PF00005">
    <property type="entry name" value="ABC_tran"/>
    <property type="match status" value="1"/>
</dbReference>
<dbReference type="AlphaFoldDB" id="A0A4Y7RCR3"/>
<keyword evidence="2" id="KW-0547">Nucleotide-binding</keyword>
<keyword evidence="5" id="KW-0378">Hydrolase</keyword>
<dbReference type="SMART" id="SM00382">
    <property type="entry name" value="AAA"/>
    <property type="match status" value="1"/>
</dbReference>
<comment type="caution">
    <text evidence="5">The sequence shown here is derived from an EMBL/GenBank/DDBJ whole genome shotgun (WGS) entry which is preliminary data.</text>
</comment>
<sequence>MGITEIFEHVQEKACGLCCTKLEGFGVSIGKTEILRDINIHIHCGELTALIGPNGGGKTTLLKAILGEISHTGAIKFLDAREQKSRKPVVGYVPQRLDFDRGAPVSVMDLFAASLSVRPVCFGYSRKLRERVSASLVHVQADHLLERRLGDLSGGEMQRVLLALALDPGPDLLLMDEPVSGVDARGRELFYQLVFNLRRQYDLSIILVSHDLDMVARYADRVVLLNKTVLCTGAPAEVLTSEKLLQAYGQLCLETKAQNYLQPNIVGGVPV</sequence>
<gene>
    <name evidence="5" type="primary">znuC</name>
    <name evidence="5" type="ORF">Psch_00045</name>
</gene>
<reference evidence="5 6" key="1">
    <citation type="journal article" date="2018" name="Environ. Microbiol.">
        <title>Novel energy conservation strategies and behaviour of Pelotomaculum schinkii driving syntrophic propionate catabolism.</title>
        <authorList>
            <person name="Hidalgo-Ahumada C.A.P."/>
            <person name="Nobu M.K."/>
            <person name="Narihiro T."/>
            <person name="Tamaki H."/>
            <person name="Liu W.T."/>
            <person name="Kamagata Y."/>
            <person name="Stams A.J.M."/>
            <person name="Imachi H."/>
            <person name="Sousa D.Z."/>
        </authorList>
    </citation>
    <scope>NUCLEOTIDE SEQUENCE [LARGE SCALE GENOMIC DNA]</scope>
    <source>
        <strain evidence="5 6">HH</strain>
    </source>
</reference>
<dbReference type="PROSITE" id="PS00211">
    <property type="entry name" value="ABC_TRANSPORTER_1"/>
    <property type="match status" value="1"/>
</dbReference>
<dbReference type="GO" id="GO:0016887">
    <property type="term" value="F:ATP hydrolysis activity"/>
    <property type="evidence" value="ECO:0007669"/>
    <property type="project" value="InterPro"/>
</dbReference>
<dbReference type="InterPro" id="IPR003439">
    <property type="entry name" value="ABC_transporter-like_ATP-bd"/>
</dbReference>
<dbReference type="RefSeq" id="WP_190240171.1">
    <property type="nucleotide sequence ID" value="NZ_QFGA01000001.1"/>
</dbReference>
<dbReference type="Gene3D" id="3.40.50.300">
    <property type="entry name" value="P-loop containing nucleotide triphosphate hydrolases"/>
    <property type="match status" value="1"/>
</dbReference>
<dbReference type="PROSITE" id="PS50893">
    <property type="entry name" value="ABC_TRANSPORTER_2"/>
    <property type="match status" value="1"/>
</dbReference>
<evidence type="ECO:0000256" key="3">
    <source>
        <dbReference type="ARBA" id="ARBA00022840"/>
    </source>
</evidence>
<dbReference type="InterPro" id="IPR003593">
    <property type="entry name" value="AAA+_ATPase"/>
</dbReference>
<accession>A0A4Y7RCR3</accession>
<evidence type="ECO:0000313" key="5">
    <source>
        <dbReference type="EMBL" id="TEB06513.1"/>
    </source>
</evidence>
<dbReference type="EMBL" id="QFGA01000001">
    <property type="protein sequence ID" value="TEB06513.1"/>
    <property type="molecule type" value="Genomic_DNA"/>
</dbReference>
<keyword evidence="6" id="KW-1185">Reference proteome</keyword>
<dbReference type="InterPro" id="IPR027417">
    <property type="entry name" value="P-loop_NTPase"/>
</dbReference>
<dbReference type="InterPro" id="IPR050153">
    <property type="entry name" value="Metal_Ion_Import_ABC"/>
</dbReference>
<protein>
    <submittedName>
        <fullName evidence="5">Zinc import ATP-binding protein ZnuC</fullName>
        <ecNumber evidence="5">3.6.3.-</ecNumber>
    </submittedName>
</protein>